<dbReference type="InterPro" id="IPR000485">
    <property type="entry name" value="AsnC-type_HTH_dom"/>
</dbReference>
<keyword evidence="3" id="KW-0804">Transcription</keyword>
<gene>
    <name evidence="5" type="ORF">CFN78_15850</name>
</gene>
<evidence type="ECO:0000256" key="2">
    <source>
        <dbReference type="ARBA" id="ARBA00023125"/>
    </source>
</evidence>
<feature type="domain" description="HTH asnC-type" evidence="4">
    <location>
        <begin position="22"/>
        <end position="83"/>
    </location>
</feature>
<dbReference type="AlphaFoldDB" id="A0A263D2Z5"/>
<comment type="caution">
    <text evidence="5">The sequence shown here is derived from an EMBL/GenBank/DDBJ whole genome shotgun (WGS) entry which is preliminary data.</text>
</comment>
<name>A0A263D2Z5_9PSEU</name>
<dbReference type="SUPFAM" id="SSF46785">
    <property type="entry name" value="Winged helix' DNA-binding domain"/>
    <property type="match status" value="1"/>
</dbReference>
<dbReference type="Proteomes" id="UP000242444">
    <property type="component" value="Unassembled WGS sequence"/>
</dbReference>
<accession>A0A263D2Z5</accession>
<dbReference type="InterPro" id="IPR019888">
    <property type="entry name" value="Tscrpt_reg_AsnC-like"/>
</dbReference>
<dbReference type="PROSITE" id="PS50956">
    <property type="entry name" value="HTH_ASNC_2"/>
    <property type="match status" value="1"/>
</dbReference>
<dbReference type="GO" id="GO:0005829">
    <property type="term" value="C:cytosol"/>
    <property type="evidence" value="ECO:0007669"/>
    <property type="project" value="TreeGrafter"/>
</dbReference>
<evidence type="ECO:0000256" key="1">
    <source>
        <dbReference type="ARBA" id="ARBA00023015"/>
    </source>
</evidence>
<proteinExistence type="predicted"/>
<dbReference type="PANTHER" id="PTHR30154:SF54">
    <property type="entry name" value="POSSIBLE TRANSCRIPTIONAL REGULATORY PROTEIN (PROBABLY LRP_ASNC-FAMILY)"/>
    <property type="match status" value="1"/>
</dbReference>
<evidence type="ECO:0000313" key="6">
    <source>
        <dbReference type="Proteomes" id="UP000242444"/>
    </source>
</evidence>
<dbReference type="OrthoDB" id="4411089at2"/>
<keyword evidence="2" id="KW-0238">DNA-binding</keyword>
<dbReference type="EMBL" id="NKYE01000008">
    <property type="protein sequence ID" value="OZM72448.1"/>
    <property type="molecule type" value="Genomic_DNA"/>
</dbReference>
<dbReference type="Gene3D" id="1.10.10.10">
    <property type="entry name" value="Winged helix-like DNA-binding domain superfamily/Winged helix DNA-binding domain"/>
    <property type="match status" value="1"/>
</dbReference>
<reference evidence="5 6" key="1">
    <citation type="submission" date="2017-07" db="EMBL/GenBank/DDBJ databases">
        <title>Amycolatopsis antarcticus sp. nov., isolated from the surface of an Antarcticus brown macroalga.</title>
        <authorList>
            <person name="Wang J."/>
            <person name="Leiva S."/>
            <person name="Huang J."/>
            <person name="Huang Y."/>
        </authorList>
    </citation>
    <scope>NUCLEOTIDE SEQUENCE [LARGE SCALE GENOMIC DNA]</scope>
    <source>
        <strain evidence="5 6">AU-G6</strain>
    </source>
</reference>
<dbReference type="InterPro" id="IPR036390">
    <property type="entry name" value="WH_DNA-bd_sf"/>
</dbReference>
<dbReference type="InterPro" id="IPR011008">
    <property type="entry name" value="Dimeric_a/b-barrel"/>
</dbReference>
<evidence type="ECO:0000313" key="5">
    <source>
        <dbReference type="EMBL" id="OZM72448.1"/>
    </source>
</evidence>
<dbReference type="Gene3D" id="3.30.70.920">
    <property type="match status" value="1"/>
</dbReference>
<dbReference type="SUPFAM" id="SSF54909">
    <property type="entry name" value="Dimeric alpha+beta barrel"/>
    <property type="match status" value="1"/>
</dbReference>
<dbReference type="InterPro" id="IPR036388">
    <property type="entry name" value="WH-like_DNA-bd_sf"/>
</dbReference>
<dbReference type="InParanoid" id="A0A263D2Z5"/>
<dbReference type="PANTHER" id="PTHR30154">
    <property type="entry name" value="LEUCINE-RESPONSIVE REGULATORY PROTEIN"/>
    <property type="match status" value="1"/>
</dbReference>
<evidence type="ECO:0000259" key="4">
    <source>
        <dbReference type="PROSITE" id="PS50956"/>
    </source>
</evidence>
<dbReference type="SMART" id="SM00344">
    <property type="entry name" value="HTH_ASNC"/>
    <property type="match status" value="1"/>
</dbReference>
<keyword evidence="6" id="KW-1185">Reference proteome</keyword>
<dbReference type="PRINTS" id="PR00033">
    <property type="entry name" value="HTHASNC"/>
</dbReference>
<sequence length="177" mass="19707">MLCTSLAVFRQFLRREGTKSVLDAIDVAILAELQKDARLPNKDLAARVNIAPSTCLVRHRALRERGVLKGYRAEVDLGALGRPLQAVIAVRVRPHTRAVVRPFLDYVMELPETISVSHVAGPDDFLVHVAVADAVHLQQLVLDSFTSRREVAQLHTNLLFEHRVKARIPPTAQARSD</sequence>
<keyword evidence="1" id="KW-0805">Transcription regulation</keyword>
<dbReference type="GO" id="GO:0043565">
    <property type="term" value="F:sequence-specific DNA binding"/>
    <property type="evidence" value="ECO:0007669"/>
    <property type="project" value="InterPro"/>
</dbReference>
<dbReference type="Pfam" id="PF13412">
    <property type="entry name" value="HTH_24"/>
    <property type="match status" value="1"/>
</dbReference>
<dbReference type="InterPro" id="IPR019887">
    <property type="entry name" value="Tscrpt_reg_AsnC/Lrp_C"/>
</dbReference>
<protein>
    <submittedName>
        <fullName evidence="5">AsnC family transcriptional regulator</fullName>
    </submittedName>
</protein>
<organism evidence="5 6">
    <name type="scientific">Amycolatopsis antarctica</name>
    <dbReference type="NCBI Taxonomy" id="1854586"/>
    <lineage>
        <taxon>Bacteria</taxon>
        <taxon>Bacillati</taxon>
        <taxon>Actinomycetota</taxon>
        <taxon>Actinomycetes</taxon>
        <taxon>Pseudonocardiales</taxon>
        <taxon>Pseudonocardiaceae</taxon>
        <taxon>Amycolatopsis</taxon>
    </lineage>
</organism>
<dbReference type="GO" id="GO:0043200">
    <property type="term" value="P:response to amino acid"/>
    <property type="evidence" value="ECO:0007669"/>
    <property type="project" value="TreeGrafter"/>
</dbReference>
<dbReference type="Pfam" id="PF01037">
    <property type="entry name" value="AsnC_trans_reg"/>
    <property type="match status" value="1"/>
</dbReference>
<evidence type="ECO:0000256" key="3">
    <source>
        <dbReference type="ARBA" id="ARBA00023163"/>
    </source>
</evidence>